<feature type="transmembrane region" description="Helical" evidence="1">
    <location>
        <begin position="119"/>
        <end position="140"/>
    </location>
</feature>
<sequence>MNMIISLIIACEVAFWIVIALGLICRYMLNRDKLGVFFLALTPVVDLILLVATSIDLYNGATATTAHGIAAVYIGVSIGFGKSMINWADEKFRYYVLKQGDKPARKYGIEHAMHYMKSFIRHIAAFVIGAGLLLAMIYFIDNPTRTEALLGILKIWSVALGVDLIITVSYFLWPRKA</sequence>
<feature type="transmembrane region" description="Helical" evidence="1">
    <location>
        <begin position="36"/>
        <end position="55"/>
    </location>
</feature>
<gene>
    <name evidence="2" type="ORF">E0485_23340</name>
</gene>
<accession>A0A4R4DZP4</accession>
<keyword evidence="3" id="KW-1185">Reference proteome</keyword>
<name>A0A4R4DZP4_9BACL</name>
<reference evidence="2 3" key="1">
    <citation type="submission" date="2019-03" db="EMBL/GenBank/DDBJ databases">
        <authorList>
            <person name="Kim M.K.M."/>
        </authorList>
    </citation>
    <scope>NUCLEOTIDE SEQUENCE [LARGE SCALE GENOMIC DNA]</scope>
    <source>
        <strain evidence="2 3">18JY21-1</strain>
    </source>
</reference>
<feature type="transmembrane region" description="Helical" evidence="1">
    <location>
        <begin position="152"/>
        <end position="173"/>
    </location>
</feature>
<dbReference type="Proteomes" id="UP000295418">
    <property type="component" value="Unassembled WGS sequence"/>
</dbReference>
<dbReference type="EMBL" id="SKFG01000045">
    <property type="protein sequence ID" value="TCZ70207.1"/>
    <property type="molecule type" value="Genomic_DNA"/>
</dbReference>
<proteinExistence type="predicted"/>
<protein>
    <submittedName>
        <fullName evidence="2">Uncharacterized protein</fullName>
    </submittedName>
</protein>
<evidence type="ECO:0000313" key="2">
    <source>
        <dbReference type="EMBL" id="TCZ70207.1"/>
    </source>
</evidence>
<comment type="caution">
    <text evidence="2">The sequence shown here is derived from an EMBL/GenBank/DDBJ whole genome shotgun (WGS) entry which is preliminary data.</text>
</comment>
<dbReference type="OrthoDB" id="2082317at2"/>
<keyword evidence="1" id="KW-1133">Transmembrane helix</keyword>
<feature type="transmembrane region" description="Helical" evidence="1">
    <location>
        <begin position="61"/>
        <end position="81"/>
    </location>
</feature>
<feature type="transmembrane region" description="Helical" evidence="1">
    <location>
        <begin position="6"/>
        <end position="29"/>
    </location>
</feature>
<dbReference type="AlphaFoldDB" id="A0A4R4DZP4"/>
<keyword evidence="1" id="KW-0472">Membrane</keyword>
<organism evidence="2 3">
    <name type="scientific">Paenibacillus albiflavus</name>
    <dbReference type="NCBI Taxonomy" id="2545760"/>
    <lineage>
        <taxon>Bacteria</taxon>
        <taxon>Bacillati</taxon>
        <taxon>Bacillota</taxon>
        <taxon>Bacilli</taxon>
        <taxon>Bacillales</taxon>
        <taxon>Paenibacillaceae</taxon>
        <taxon>Paenibacillus</taxon>
    </lineage>
</organism>
<evidence type="ECO:0000313" key="3">
    <source>
        <dbReference type="Proteomes" id="UP000295418"/>
    </source>
</evidence>
<keyword evidence="1" id="KW-0812">Transmembrane</keyword>
<evidence type="ECO:0000256" key="1">
    <source>
        <dbReference type="SAM" id="Phobius"/>
    </source>
</evidence>